<dbReference type="Proteomes" id="UP000253099">
    <property type="component" value="Unassembled WGS sequence"/>
</dbReference>
<accession>A0A366M8A0</accession>
<evidence type="ECO:0008006" key="3">
    <source>
        <dbReference type="Google" id="ProtNLM"/>
    </source>
</evidence>
<gene>
    <name evidence="1" type="ORF">ALNOE001_21840</name>
</gene>
<dbReference type="AlphaFoldDB" id="A0A366M8A0"/>
<evidence type="ECO:0000313" key="2">
    <source>
        <dbReference type="Proteomes" id="UP000253099"/>
    </source>
</evidence>
<dbReference type="EMBL" id="NIZT01000070">
    <property type="protein sequence ID" value="RBQ22426.1"/>
    <property type="molecule type" value="Genomic_DNA"/>
</dbReference>
<evidence type="ECO:0000313" key="1">
    <source>
        <dbReference type="EMBL" id="RBQ22426.1"/>
    </source>
</evidence>
<sequence>MKAENILDMNVVDSTGQNVGSVKTIDING</sequence>
<protein>
    <recommendedName>
        <fullName evidence="3">PRC-barrel domain-containing protein</fullName>
    </recommendedName>
</protein>
<comment type="caution">
    <text evidence="1">The sequence shown here is derived from an EMBL/GenBank/DDBJ whole genome shotgun (WGS) entry which is preliminary data.</text>
</comment>
<keyword evidence="2" id="KW-1185">Reference proteome</keyword>
<name>A0A366M8A0_9EURY</name>
<organism evidence="1 2">
    <name type="scientific">Candidatus Methanobinarius endosymbioticus</name>
    <dbReference type="NCBI Taxonomy" id="2006182"/>
    <lineage>
        <taxon>Archaea</taxon>
        <taxon>Methanobacteriati</taxon>
        <taxon>Methanobacteriota</taxon>
        <taxon>Methanomada group</taxon>
        <taxon>Methanobacteria</taxon>
        <taxon>Methanobacteriales</taxon>
        <taxon>Methanobacteriaceae</taxon>
        <taxon>Candidatus Methanobinarius</taxon>
    </lineage>
</organism>
<reference evidence="1 2" key="1">
    <citation type="submission" date="2018-06" db="EMBL/GenBank/DDBJ databases">
        <title>Genomic insight into two independent archaeal endosymbiosis events.</title>
        <authorList>
            <person name="Lind A.E."/>
            <person name="Lewis W.H."/>
            <person name="Spang A."/>
            <person name="Guy L."/>
            <person name="Embley M.T."/>
            <person name="Ettema T.J.G."/>
        </authorList>
    </citation>
    <scope>NUCLEOTIDE SEQUENCE [LARGE SCALE GENOMIC DNA]</scope>
    <source>
        <strain evidence="1">NOE</strain>
    </source>
</reference>
<proteinExistence type="predicted"/>